<organism evidence="1 2">
    <name type="scientific">Trichogramma brassicae</name>
    <dbReference type="NCBI Taxonomy" id="86971"/>
    <lineage>
        <taxon>Eukaryota</taxon>
        <taxon>Metazoa</taxon>
        <taxon>Ecdysozoa</taxon>
        <taxon>Arthropoda</taxon>
        <taxon>Hexapoda</taxon>
        <taxon>Insecta</taxon>
        <taxon>Pterygota</taxon>
        <taxon>Neoptera</taxon>
        <taxon>Endopterygota</taxon>
        <taxon>Hymenoptera</taxon>
        <taxon>Apocrita</taxon>
        <taxon>Proctotrupomorpha</taxon>
        <taxon>Chalcidoidea</taxon>
        <taxon>Trichogrammatidae</taxon>
        <taxon>Trichogramma</taxon>
    </lineage>
</organism>
<evidence type="ECO:0000313" key="1">
    <source>
        <dbReference type="EMBL" id="CAB0040551.1"/>
    </source>
</evidence>
<reference evidence="1 2" key="1">
    <citation type="submission" date="2020-02" db="EMBL/GenBank/DDBJ databases">
        <authorList>
            <person name="Ferguson B K."/>
        </authorList>
    </citation>
    <scope>NUCLEOTIDE SEQUENCE [LARGE SCALE GENOMIC DNA]</scope>
</reference>
<keyword evidence="2" id="KW-1185">Reference proteome</keyword>
<gene>
    <name evidence="1" type="ORF">TBRA_LOCUS12253</name>
</gene>
<protein>
    <submittedName>
        <fullName evidence="1">Uncharacterized protein</fullName>
    </submittedName>
</protein>
<dbReference type="AlphaFoldDB" id="A0A6H5IT11"/>
<accession>A0A6H5IT11</accession>
<proteinExistence type="predicted"/>
<dbReference type="Proteomes" id="UP000479190">
    <property type="component" value="Unassembled WGS sequence"/>
</dbReference>
<dbReference type="EMBL" id="CADCXV010001035">
    <property type="protein sequence ID" value="CAB0040551.1"/>
    <property type="molecule type" value="Genomic_DNA"/>
</dbReference>
<evidence type="ECO:0000313" key="2">
    <source>
        <dbReference type="Proteomes" id="UP000479190"/>
    </source>
</evidence>
<name>A0A6H5IT11_9HYME</name>
<sequence length="99" mass="11296">MFPYFVNVHTIKSVRRGWNSTCRNDCFVTGTIRASEDLELTAATQRNRQSAPGGLPSSAVRHTVEPSHTLIVLVVLIRSNEPRCRESRRRLRSLFPRSM</sequence>